<dbReference type="EMBL" id="JAUFPT010000037">
    <property type="protein sequence ID" value="MDN3571538.1"/>
    <property type="molecule type" value="Genomic_DNA"/>
</dbReference>
<dbReference type="Proteomes" id="UP001244297">
    <property type="component" value="Unassembled WGS sequence"/>
</dbReference>
<organism evidence="3 4">
    <name type="scientific">Methylobacterium longum</name>
    <dbReference type="NCBI Taxonomy" id="767694"/>
    <lineage>
        <taxon>Bacteria</taxon>
        <taxon>Pseudomonadati</taxon>
        <taxon>Pseudomonadota</taxon>
        <taxon>Alphaproteobacteria</taxon>
        <taxon>Hyphomicrobiales</taxon>
        <taxon>Methylobacteriaceae</taxon>
        <taxon>Methylobacterium</taxon>
    </lineage>
</organism>
<keyword evidence="2" id="KW-1133">Transmembrane helix</keyword>
<reference evidence="4" key="1">
    <citation type="journal article" date="2019" name="Int. J. Syst. Evol. Microbiol.">
        <title>The Global Catalogue of Microorganisms (GCM) 10K type strain sequencing project: providing services to taxonomists for standard genome sequencing and annotation.</title>
        <authorList>
            <consortium name="The Broad Institute Genomics Platform"/>
            <consortium name="The Broad Institute Genome Sequencing Center for Infectious Disease"/>
            <person name="Wu L."/>
            <person name="Ma J."/>
        </authorList>
    </citation>
    <scope>NUCLEOTIDE SEQUENCE [LARGE SCALE GENOMIC DNA]</scope>
    <source>
        <strain evidence="4">CECT 7806</strain>
    </source>
</reference>
<accession>A0ABT8ANS0</accession>
<keyword evidence="2" id="KW-0472">Membrane</keyword>
<keyword evidence="2" id="KW-0812">Transmembrane</keyword>
<keyword evidence="4" id="KW-1185">Reference proteome</keyword>
<evidence type="ECO:0000256" key="1">
    <source>
        <dbReference type="SAM" id="MobiDB-lite"/>
    </source>
</evidence>
<proteinExistence type="predicted"/>
<evidence type="ECO:0000313" key="3">
    <source>
        <dbReference type="EMBL" id="MDN3571538.1"/>
    </source>
</evidence>
<protein>
    <submittedName>
        <fullName evidence="3">Uncharacterized protein</fullName>
    </submittedName>
</protein>
<sequence length="75" mass="8090">MRPKASNLPDSLTRLLATPQRRAPGRARGEHPLPGTGRDSPHAALEAALLRGFVYGVSGLVWLVVAALFVRHLAR</sequence>
<feature type="region of interest" description="Disordered" evidence="1">
    <location>
        <begin position="17"/>
        <end position="39"/>
    </location>
</feature>
<dbReference type="RefSeq" id="WP_238290067.1">
    <property type="nucleotide sequence ID" value="NZ_BPQS01000020.1"/>
</dbReference>
<comment type="caution">
    <text evidence="3">The sequence shown here is derived from an EMBL/GenBank/DDBJ whole genome shotgun (WGS) entry which is preliminary data.</text>
</comment>
<name>A0ABT8ANS0_9HYPH</name>
<gene>
    <name evidence="3" type="ORF">QWZ18_13005</name>
</gene>
<evidence type="ECO:0000313" key="4">
    <source>
        <dbReference type="Proteomes" id="UP001244297"/>
    </source>
</evidence>
<evidence type="ECO:0000256" key="2">
    <source>
        <dbReference type="SAM" id="Phobius"/>
    </source>
</evidence>
<feature type="transmembrane region" description="Helical" evidence="2">
    <location>
        <begin position="48"/>
        <end position="70"/>
    </location>
</feature>